<feature type="chain" id="PRO_5010241568" description="DUF4087 domain-containing protein" evidence="1">
    <location>
        <begin position="21"/>
        <end position="127"/>
    </location>
</feature>
<accession>A0A1G7LUE0</accession>
<organism evidence="2 3">
    <name type="scientific">Rhodobacter capsulatus</name>
    <name type="common">Rhodopseudomonas capsulata</name>
    <dbReference type="NCBI Taxonomy" id="1061"/>
    <lineage>
        <taxon>Bacteria</taxon>
        <taxon>Pseudomonadati</taxon>
        <taxon>Pseudomonadota</taxon>
        <taxon>Alphaproteobacteria</taxon>
        <taxon>Rhodobacterales</taxon>
        <taxon>Rhodobacter group</taxon>
        <taxon>Rhodobacter</taxon>
    </lineage>
</organism>
<dbReference type="Pfam" id="PF13316">
    <property type="entry name" value="DUF4087"/>
    <property type="match status" value="1"/>
</dbReference>
<dbReference type="AlphaFoldDB" id="A0A1G7LUE0"/>
<dbReference type="InterPro" id="IPR025145">
    <property type="entry name" value="DUF4087"/>
</dbReference>
<proteinExistence type="predicted"/>
<protein>
    <recommendedName>
        <fullName evidence="4">DUF4087 domain-containing protein</fullName>
    </recommendedName>
</protein>
<dbReference type="Proteomes" id="UP000183812">
    <property type="component" value="Unassembled WGS sequence"/>
</dbReference>
<sequence>MRKILTLAGLLALSSGAAFAEARSETRCGWFVNPTPGNFYLTDAEGDWWFASQGSLEVGGWENLDWSDAEFGADWVATNGSYGYGCACAGGDYGRAAEGEVWFIDRLKALPLAKCLRDPALPPPPRD</sequence>
<evidence type="ECO:0000256" key="1">
    <source>
        <dbReference type="SAM" id="SignalP"/>
    </source>
</evidence>
<name>A0A1G7LUE0_RHOCA</name>
<evidence type="ECO:0000313" key="3">
    <source>
        <dbReference type="Proteomes" id="UP000183812"/>
    </source>
</evidence>
<gene>
    <name evidence="2" type="ORF">SAMN04244550_02399</name>
</gene>
<dbReference type="EMBL" id="FNAY01000012">
    <property type="protein sequence ID" value="SDF53063.1"/>
    <property type="molecule type" value="Genomic_DNA"/>
</dbReference>
<reference evidence="2 3" key="1">
    <citation type="submission" date="2016-10" db="EMBL/GenBank/DDBJ databases">
        <authorList>
            <person name="de Groot N.N."/>
        </authorList>
    </citation>
    <scope>NUCLEOTIDE SEQUENCE [LARGE SCALE GENOMIC DNA]</scope>
    <source>
        <strain evidence="3">DSM 938 / 37b4</strain>
    </source>
</reference>
<dbReference type="RefSeq" id="WP_074554473.1">
    <property type="nucleotide sequence ID" value="NZ_CP119563.1"/>
</dbReference>
<evidence type="ECO:0000313" key="2">
    <source>
        <dbReference type="EMBL" id="SDF53063.1"/>
    </source>
</evidence>
<evidence type="ECO:0008006" key="4">
    <source>
        <dbReference type="Google" id="ProtNLM"/>
    </source>
</evidence>
<dbReference type="OrthoDB" id="339834at2"/>
<feature type="signal peptide" evidence="1">
    <location>
        <begin position="1"/>
        <end position="20"/>
    </location>
</feature>
<keyword evidence="1" id="KW-0732">Signal</keyword>